<name>A0A382QDM9_9ZZZZ</name>
<sequence>MAFKFMWFTLEDAAEKLGVSVDTVHEVLGISMIQILESQVDELKGELEQLRNTLEQKETMLLYLRKQPFRF</sequence>
<reference evidence="2" key="1">
    <citation type="submission" date="2018-05" db="EMBL/GenBank/DDBJ databases">
        <authorList>
            <person name="Lanie J.A."/>
            <person name="Ng W.-L."/>
            <person name="Kazmierczak K.M."/>
            <person name="Andrzejewski T.M."/>
            <person name="Davidsen T.M."/>
            <person name="Wayne K.J."/>
            <person name="Tettelin H."/>
            <person name="Glass J.I."/>
            <person name="Rusch D."/>
            <person name="Podicherti R."/>
            <person name="Tsui H.-C.T."/>
            <person name="Winkler M.E."/>
        </authorList>
    </citation>
    <scope>NUCLEOTIDE SEQUENCE</scope>
</reference>
<gene>
    <name evidence="2" type="ORF">METZ01_LOCUS335185</name>
</gene>
<proteinExistence type="predicted"/>
<evidence type="ECO:0000313" key="2">
    <source>
        <dbReference type="EMBL" id="SVC82331.1"/>
    </source>
</evidence>
<keyword evidence="1" id="KW-0175">Coiled coil</keyword>
<dbReference type="AlphaFoldDB" id="A0A382QDM9"/>
<protein>
    <submittedName>
        <fullName evidence="2">Uncharacterized protein</fullName>
    </submittedName>
</protein>
<feature type="coiled-coil region" evidence="1">
    <location>
        <begin position="33"/>
        <end position="67"/>
    </location>
</feature>
<accession>A0A382QDM9</accession>
<dbReference type="EMBL" id="UINC01113003">
    <property type="protein sequence ID" value="SVC82331.1"/>
    <property type="molecule type" value="Genomic_DNA"/>
</dbReference>
<organism evidence="2">
    <name type="scientific">marine metagenome</name>
    <dbReference type="NCBI Taxonomy" id="408172"/>
    <lineage>
        <taxon>unclassified sequences</taxon>
        <taxon>metagenomes</taxon>
        <taxon>ecological metagenomes</taxon>
    </lineage>
</organism>
<evidence type="ECO:0000256" key="1">
    <source>
        <dbReference type="SAM" id="Coils"/>
    </source>
</evidence>